<dbReference type="EMBL" id="MHTM01000042">
    <property type="protein sequence ID" value="OHA60933.1"/>
    <property type="molecule type" value="Genomic_DNA"/>
</dbReference>
<evidence type="ECO:0000313" key="2">
    <source>
        <dbReference type="EMBL" id="OHA60933.1"/>
    </source>
</evidence>
<dbReference type="AlphaFoldDB" id="A0A1G2QKK5"/>
<evidence type="ECO:0000313" key="3">
    <source>
        <dbReference type="Proteomes" id="UP000177140"/>
    </source>
</evidence>
<proteinExistence type="predicted"/>
<evidence type="ECO:0000256" key="1">
    <source>
        <dbReference type="SAM" id="Phobius"/>
    </source>
</evidence>
<accession>A0A1G2QKK5</accession>
<feature type="transmembrane region" description="Helical" evidence="1">
    <location>
        <begin position="12"/>
        <end position="30"/>
    </location>
</feature>
<dbReference type="Proteomes" id="UP000177140">
    <property type="component" value="Unassembled WGS sequence"/>
</dbReference>
<sequence length="415" mass="44675">MINPDKKTKYLIRGIGLLLLLVLIFLGFWFNKKSGAGEAEGLKLTVSKDQILDYQIIQSGNQPAGGVVKYHYVSNQEVPAMFYRGLKEDISKRTSNSLTFLESVTPINDKLQKEKYISRFYSGPTFQKSGNKWYQVETATTTAVSFYRQTKLTVLDHVKEFFGRPVMADTIYSGAGDGSAEKSNSDVWATTHDATTGETVSNDPETTANARSILSILTGNYGIDRAFLPFDTSAIPSDATITNATLTVYTTAADDGLNDTYDYLNVVQTFQASSATLVVGDYQDNGSDNGTEARAKYTPIQVGADPLDLTGFVTGTASSTFTLTATGRGWIKRNGEAQTCGSTAGVTCLGIRQGNDIANITNDSNVMTGITFSTSEETGTAQDPYLAVTYTVAAPSKVVIDGSTIKIDGGTLKID</sequence>
<keyword evidence="1" id="KW-0812">Transmembrane</keyword>
<keyword evidence="1" id="KW-1133">Transmembrane helix</keyword>
<reference evidence="2 3" key="1">
    <citation type="journal article" date="2016" name="Nat. Commun.">
        <title>Thousands of microbial genomes shed light on interconnected biogeochemical processes in an aquifer system.</title>
        <authorList>
            <person name="Anantharaman K."/>
            <person name="Brown C.T."/>
            <person name="Hug L.A."/>
            <person name="Sharon I."/>
            <person name="Castelle C.J."/>
            <person name="Probst A.J."/>
            <person name="Thomas B.C."/>
            <person name="Singh A."/>
            <person name="Wilkins M.J."/>
            <person name="Karaoz U."/>
            <person name="Brodie E.L."/>
            <person name="Williams K.H."/>
            <person name="Hubbard S.S."/>
            <person name="Banfield J.F."/>
        </authorList>
    </citation>
    <scope>NUCLEOTIDE SEQUENCE [LARGE SCALE GENOMIC DNA]</scope>
</reference>
<gene>
    <name evidence="2" type="ORF">A2556_02715</name>
</gene>
<name>A0A1G2QKK5_9BACT</name>
<organism evidence="2 3">
    <name type="scientific">Candidatus Vogelbacteria bacterium RIFOXYD2_FULL_44_9</name>
    <dbReference type="NCBI Taxonomy" id="1802441"/>
    <lineage>
        <taxon>Bacteria</taxon>
        <taxon>Candidatus Vogeliibacteriota</taxon>
    </lineage>
</organism>
<comment type="caution">
    <text evidence="2">The sequence shown here is derived from an EMBL/GenBank/DDBJ whole genome shotgun (WGS) entry which is preliminary data.</text>
</comment>
<keyword evidence="1" id="KW-0472">Membrane</keyword>
<protein>
    <submittedName>
        <fullName evidence="2">Uncharacterized protein</fullName>
    </submittedName>
</protein>